<dbReference type="PROSITE" id="PS50089">
    <property type="entry name" value="ZF_RING_2"/>
    <property type="match status" value="1"/>
</dbReference>
<sequence>MRRGVRTGSTCSGTGNRHVRVKNMESEDSDEDYVAEVDEIDDQSDELDSLVGDGSEEGSFFEAPEEEEEENEGGWRRVIKPKVKKRSTRNRGNVIKRPKKRKRVVRSDDEEESDDDNDEEFTPEEEYLEEEEEDEDEDEEEEEEEFLMLKTNTRKRGRSTSKTRASVKSRKKGSTKVVRKPRSKKRTKTSSLRTRRRVKSDGDEDFSDKGPTSRGRSSMRKPVRGKKRATTGSDSDFCAELSDYEFTISEEEREQIREANKFCGSLAPNLRSSRRIHKDEAFYEPKKPPARKGKGKVKAEEKKNDVSIPVCGICLTEEGKNIVRGTLNCCSHYFCFACIFEWSKVETRCPLCKQRFVSISKPGRCGKGFDLRDTVMPVPERDQVYQPSEEELRDFLNPYENVICTECHQGGDDALMLLCDLCDSPAHTYCVGLGREVPDGNWYCDGCRPAALLSSHSQTQDLTPDQRTSTGVSDGTSTYENMAEIDLNVSIPETQVSQGNGFLSSPRFTGGSFQAPSPVSGMGVSTVSGRRLIHRQIRNILTTRLSQISPGPGISGLGNLIGHGVNLTQQQSRTTIDVGPSFNSSYVDRLQERHSSSVQNRDSFPGRLGHMMRQIGHPSTSANGTDHSQVNWSGLDRLNLGEGQSQIFAGEQLRPCTGRSSIVPEIGVPHSHNRYAEHAGFVKQEVQSMVRNQLRIFSQEINLGNNDYVEISRRSVHTVMAACGLEPRRHDTYEAQPPICLHLESRLINVETSPSPINVCCIACLEGFVKDVVKMIMDTVLQPHWFGFRH</sequence>
<dbReference type="CDD" id="cd16574">
    <property type="entry name" value="RING-HC_Topors"/>
    <property type="match status" value="1"/>
</dbReference>
<dbReference type="PANTHER" id="PTHR47177:SF3">
    <property type="entry name" value="F18C1.6 PROTEIN"/>
    <property type="match status" value="1"/>
</dbReference>
<proteinExistence type="predicted"/>
<reference evidence="8" key="1">
    <citation type="journal article" date="2021" name="Nat. Commun.">
        <title>Genomic analyses provide insights into spinach domestication and the genetic basis of agronomic traits.</title>
        <authorList>
            <person name="Cai X."/>
            <person name="Sun X."/>
            <person name="Xu C."/>
            <person name="Sun H."/>
            <person name="Wang X."/>
            <person name="Ge C."/>
            <person name="Zhang Z."/>
            <person name="Wang Q."/>
            <person name="Fei Z."/>
            <person name="Jiao C."/>
            <person name="Wang Q."/>
        </authorList>
    </citation>
    <scope>NUCLEOTIDE SEQUENCE [LARGE SCALE GENOMIC DNA]</scope>
    <source>
        <strain evidence="8">cv. Varoflay</strain>
    </source>
</reference>
<accession>A0A9R0HS44</accession>
<feature type="domain" description="RING-type" evidence="7">
    <location>
        <begin position="311"/>
        <end position="353"/>
    </location>
</feature>
<dbReference type="GeneID" id="110775113"/>
<dbReference type="Proteomes" id="UP000813463">
    <property type="component" value="Chromosome 4"/>
</dbReference>
<feature type="compositionally biased region" description="Acidic residues" evidence="5">
    <location>
        <begin position="26"/>
        <end position="48"/>
    </location>
</feature>
<evidence type="ECO:0000259" key="6">
    <source>
        <dbReference type="PROSITE" id="PS50016"/>
    </source>
</evidence>
<dbReference type="PANTHER" id="PTHR47177">
    <property type="entry name" value="F18C1.6 PROTEIN"/>
    <property type="match status" value="1"/>
</dbReference>
<dbReference type="InterPro" id="IPR011011">
    <property type="entry name" value="Znf_FYVE_PHD"/>
</dbReference>
<feature type="compositionally biased region" description="Basic residues" evidence="5">
    <location>
        <begin position="217"/>
        <end position="229"/>
    </location>
</feature>
<evidence type="ECO:0000313" key="9">
    <source>
        <dbReference type="RefSeq" id="XP_021835414.2"/>
    </source>
</evidence>
<dbReference type="SMART" id="SM00184">
    <property type="entry name" value="RING"/>
    <property type="match status" value="1"/>
</dbReference>
<feature type="region of interest" description="Disordered" evidence="5">
    <location>
        <begin position="456"/>
        <end position="475"/>
    </location>
</feature>
<dbReference type="RefSeq" id="XP_021835414.2">
    <property type="nucleotide sequence ID" value="XM_021979722.2"/>
</dbReference>
<name>A0A9R0HS44_SPIOL</name>
<evidence type="ECO:0008006" key="11">
    <source>
        <dbReference type="Google" id="ProtNLM"/>
    </source>
</evidence>
<feature type="compositionally biased region" description="Acidic residues" evidence="5">
    <location>
        <begin position="63"/>
        <end position="72"/>
    </location>
</feature>
<feature type="region of interest" description="Disordered" evidence="5">
    <location>
        <begin position="280"/>
        <end position="299"/>
    </location>
</feature>
<dbReference type="PROSITE" id="PS50016">
    <property type="entry name" value="ZF_PHD_2"/>
    <property type="match status" value="1"/>
</dbReference>
<dbReference type="InterPro" id="IPR017907">
    <property type="entry name" value="Znf_RING_CS"/>
</dbReference>
<protein>
    <recommendedName>
        <fullName evidence="11">PHD-type domain-containing protein</fullName>
    </recommendedName>
</protein>
<feature type="domain" description="PHD-type" evidence="6">
    <location>
        <begin position="401"/>
        <end position="450"/>
    </location>
</feature>
<evidence type="ECO:0000256" key="4">
    <source>
        <dbReference type="PROSITE-ProRule" id="PRU00175"/>
    </source>
</evidence>
<feature type="compositionally biased region" description="Basic residues" evidence="5">
    <location>
        <begin position="77"/>
        <end position="104"/>
    </location>
</feature>
<dbReference type="RefSeq" id="XP_056699072.1">
    <property type="nucleotide sequence ID" value="XM_056843094.1"/>
</dbReference>
<dbReference type="SUPFAM" id="SSF57850">
    <property type="entry name" value="RING/U-box"/>
    <property type="match status" value="1"/>
</dbReference>
<reference evidence="9 10" key="2">
    <citation type="submission" date="2025-05" db="UniProtKB">
        <authorList>
            <consortium name="RefSeq"/>
        </authorList>
    </citation>
    <scope>IDENTIFICATION</scope>
    <source>
        <tissue evidence="9 10">Leaf</tissue>
    </source>
</reference>
<dbReference type="Pfam" id="PF00628">
    <property type="entry name" value="PHD"/>
    <property type="match status" value="1"/>
</dbReference>
<evidence type="ECO:0000313" key="10">
    <source>
        <dbReference type="RefSeq" id="XP_056699072.1"/>
    </source>
</evidence>
<dbReference type="KEGG" id="soe:110775113"/>
<evidence type="ECO:0000256" key="3">
    <source>
        <dbReference type="ARBA" id="ARBA00022833"/>
    </source>
</evidence>
<dbReference type="InterPro" id="IPR001841">
    <property type="entry name" value="Znf_RING"/>
</dbReference>
<evidence type="ECO:0000256" key="2">
    <source>
        <dbReference type="ARBA" id="ARBA00022771"/>
    </source>
</evidence>
<dbReference type="SUPFAM" id="SSF57903">
    <property type="entry name" value="FYVE/PHD zinc finger"/>
    <property type="match status" value="1"/>
</dbReference>
<dbReference type="AlphaFoldDB" id="A0A9R0HS44"/>
<evidence type="ECO:0000259" key="7">
    <source>
        <dbReference type="PROSITE" id="PS50089"/>
    </source>
</evidence>
<dbReference type="GO" id="GO:0008270">
    <property type="term" value="F:zinc ion binding"/>
    <property type="evidence" value="ECO:0007669"/>
    <property type="project" value="UniProtKB-KW"/>
</dbReference>
<dbReference type="InterPro" id="IPR001965">
    <property type="entry name" value="Znf_PHD"/>
</dbReference>
<keyword evidence="1" id="KW-0479">Metal-binding</keyword>
<gene>
    <name evidence="9 10" type="primary">LOC110775113</name>
</gene>
<organism evidence="8 9">
    <name type="scientific">Spinacia oleracea</name>
    <name type="common">Spinach</name>
    <dbReference type="NCBI Taxonomy" id="3562"/>
    <lineage>
        <taxon>Eukaryota</taxon>
        <taxon>Viridiplantae</taxon>
        <taxon>Streptophyta</taxon>
        <taxon>Embryophyta</taxon>
        <taxon>Tracheophyta</taxon>
        <taxon>Spermatophyta</taxon>
        <taxon>Magnoliopsida</taxon>
        <taxon>eudicotyledons</taxon>
        <taxon>Gunneridae</taxon>
        <taxon>Pentapetalae</taxon>
        <taxon>Caryophyllales</taxon>
        <taxon>Chenopodiaceae</taxon>
        <taxon>Chenopodioideae</taxon>
        <taxon>Anserineae</taxon>
        <taxon>Spinacia</taxon>
    </lineage>
</organism>
<feature type="compositionally biased region" description="Basic residues" evidence="5">
    <location>
        <begin position="152"/>
        <end position="198"/>
    </location>
</feature>
<evidence type="ECO:0000256" key="5">
    <source>
        <dbReference type="SAM" id="MobiDB-lite"/>
    </source>
</evidence>
<keyword evidence="2 4" id="KW-0863">Zinc-finger</keyword>
<feature type="region of interest" description="Disordered" evidence="5">
    <location>
        <begin position="1"/>
        <end position="234"/>
    </location>
</feature>
<dbReference type="SMART" id="SM00249">
    <property type="entry name" value="PHD"/>
    <property type="match status" value="1"/>
</dbReference>
<feature type="compositionally biased region" description="Acidic residues" evidence="5">
    <location>
        <begin position="108"/>
        <end position="146"/>
    </location>
</feature>
<dbReference type="PROSITE" id="PS00518">
    <property type="entry name" value="ZF_RING_1"/>
    <property type="match status" value="1"/>
</dbReference>
<dbReference type="InterPro" id="IPR019787">
    <property type="entry name" value="Znf_PHD-finger"/>
</dbReference>
<dbReference type="InterPro" id="IPR058746">
    <property type="entry name" value="Znf_RING-type_Topors"/>
</dbReference>
<keyword evidence="8" id="KW-1185">Reference proteome</keyword>
<keyword evidence="3" id="KW-0862">Zinc</keyword>
<evidence type="ECO:0000313" key="8">
    <source>
        <dbReference type="Proteomes" id="UP000813463"/>
    </source>
</evidence>
<evidence type="ECO:0000256" key="1">
    <source>
        <dbReference type="ARBA" id="ARBA00022723"/>
    </source>
</evidence>
<dbReference type="InterPro" id="IPR013083">
    <property type="entry name" value="Znf_RING/FYVE/PHD"/>
</dbReference>
<dbReference type="Gene3D" id="3.30.40.10">
    <property type="entry name" value="Zinc/RING finger domain, C3HC4 (zinc finger)"/>
    <property type="match status" value="2"/>
</dbReference>